<accession>A0A9D9DE99</accession>
<dbReference type="Proteomes" id="UP000823631">
    <property type="component" value="Unassembled WGS sequence"/>
</dbReference>
<gene>
    <name evidence="1" type="ORF">IAB19_10835</name>
</gene>
<evidence type="ECO:0000313" key="2">
    <source>
        <dbReference type="Proteomes" id="UP000823631"/>
    </source>
</evidence>
<reference evidence="1" key="1">
    <citation type="submission" date="2020-10" db="EMBL/GenBank/DDBJ databases">
        <authorList>
            <person name="Gilroy R."/>
        </authorList>
    </citation>
    <scope>NUCLEOTIDE SEQUENCE</scope>
    <source>
        <strain evidence="1">17213</strain>
    </source>
</reference>
<evidence type="ECO:0000313" key="1">
    <source>
        <dbReference type="EMBL" id="MBO8416865.1"/>
    </source>
</evidence>
<comment type="caution">
    <text evidence="1">The sequence shown here is derived from an EMBL/GenBank/DDBJ whole genome shotgun (WGS) entry which is preliminary data.</text>
</comment>
<sequence length="290" mass="32647">MHDHEILKKQFSKKAYVKPLLGNLEHLGRGLKSGSFAFALLTLLSAGTLMLPLEPAQAAYTVFDPQNLAEMLTEKVSTIEQWGVDNMKQIEQLQELVKGNNLAQVNSSLNNLSSWDELKQVYEETMAQIYAVQSLWREYEAMADFLSSLNSTEAWLYCLQQNSTCNFDQYFELIDKTIVTFSQNSVLNAQKMQQHLQSKAQNLKQLQLEGQNAQGHADILDNLAKINTETASSLIALNSQSAQLVELISREQANEAVTRQATLARQQAFAEKGGYNGERHVDLRLPEHIN</sequence>
<evidence type="ECO:0008006" key="3">
    <source>
        <dbReference type="Google" id="ProtNLM"/>
    </source>
</evidence>
<proteinExistence type="predicted"/>
<protein>
    <recommendedName>
        <fullName evidence="3">P-type conjugative transfer protein TrbJ</fullName>
    </recommendedName>
</protein>
<dbReference type="AlphaFoldDB" id="A0A9D9DE99"/>
<dbReference type="EMBL" id="JADINH010000218">
    <property type="protein sequence ID" value="MBO8416865.1"/>
    <property type="molecule type" value="Genomic_DNA"/>
</dbReference>
<reference evidence="1" key="2">
    <citation type="journal article" date="2021" name="PeerJ">
        <title>Extensive microbial diversity within the chicken gut microbiome revealed by metagenomics and culture.</title>
        <authorList>
            <person name="Gilroy R."/>
            <person name="Ravi A."/>
            <person name="Getino M."/>
            <person name="Pursley I."/>
            <person name="Horton D.L."/>
            <person name="Alikhan N.F."/>
            <person name="Baker D."/>
            <person name="Gharbi K."/>
            <person name="Hall N."/>
            <person name="Watson M."/>
            <person name="Adriaenssens E.M."/>
            <person name="Foster-Nyarko E."/>
            <person name="Jarju S."/>
            <person name="Secka A."/>
            <person name="Antonio M."/>
            <person name="Oren A."/>
            <person name="Chaudhuri R.R."/>
            <person name="La Ragione R."/>
            <person name="Hildebrand F."/>
            <person name="Pallen M.J."/>
        </authorList>
    </citation>
    <scope>NUCLEOTIDE SEQUENCE</scope>
    <source>
        <strain evidence="1">17213</strain>
    </source>
</reference>
<organism evidence="1 2">
    <name type="scientific">Candidatus Avisuccinivibrio stercorigallinarum</name>
    <dbReference type="NCBI Taxonomy" id="2840704"/>
    <lineage>
        <taxon>Bacteria</taxon>
        <taxon>Pseudomonadati</taxon>
        <taxon>Pseudomonadota</taxon>
        <taxon>Gammaproteobacteria</taxon>
        <taxon>Aeromonadales</taxon>
        <taxon>Succinivibrionaceae</taxon>
        <taxon>Succinivibrionaceae incertae sedis</taxon>
        <taxon>Candidatus Avisuccinivibrio</taxon>
    </lineage>
</organism>
<name>A0A9D9DE99_9GAMM</name>